<dbReference type="EMBL" id="PCWN01000008">
    <property type="protein sequence ID" value="PIR03780.1"/>
    <property type="molecule type" value="Genomic_DNA"/>
</dbReference>
<evidence type="ECO:0000259" key="1">
    <source>
        <dbReference type="Pfam" id="PF11074"/>
    </source>
</evidence>
<dbReference type="InterPro" id="IPR021301">
    <property type="entry name" value="DUF2779"/>
</dbReference>
<protein>
    <recommendedName>
        <fullName evidence="1">DUF2779 domain-containing protein</fullName>
    </recommendedName>
</protein>
<evidence type="ECO:0000313" key="3">
    <source>
        <dbReference type="Proteomes" id="UP000229600"/>
    </source>
</evidence>
<gene>
    <name evidence="2" type="ORF">COV59_03855</name>
</gene>
<dbReference type="Proteomes" id="UP000229600">
    <property type="component" value="Unassembled WGS sequence"/>
</dbReference>
<proteinExistence type="predicted"/>
<name>A0A2H0N4G0_9BACT</name>
<dbReference type="Pfam" id="PF11074">
    <property type="entry name" value="DUF2779"/>
    <property type="match status" value="1"/>
</dbReference>
<feature type="domain" description="DUF2779" evidence="1">
    <location>
        <begin position="299"/>
        <end position="424"/>
    </location>
</feature>
<sequence length="493" mass="57698">MYITKTDYLEYLFCKKNFWLKKHKPELFEDIELSEFEKKIVEEGNIADETARHLFPEGVLVTTHEQEALEDTNQYIDTHEKVIFQGAFFVDSFLIRADVIVWDEILGGWELYEVKATTKVKREQLHSHIKDIAFQKEVLTRSGLSVVKSCIIHLNGEYKRRKDISWRDVFVIEDVTDEVKEVVDEVSMEMDEMKKAMNMPEGSGCACIYRGRSNQCTTFAYSNPKVPEYSIHDLHRIGLSKKKLEAWVDEGVFALEDIPNTSILNDKQALQVQTYLSGEPFIDRDKIRKEIESLEYPLYFFDYEGYGTAIPEFQGYGTFEQVPFQYSLHIMHENGEIEHREHLVRQKRSDIAGSLVKQLAEDIGPKGSIISWHKSYEVGRNNTLARIYPSHTHFFEDMNDRMFDLESIFLNQLYVHPDFKGKTSIKKILPVLVPELTYDKLSVKAGDQAMERWEYMLSEECEDEEAIYHDLLEYCKQDTWAMVKIYEELLALL</sequence>
<accession>A0A2H0N4G0</accession>
<reference evidence="2 3" key="1">
    <citation type="submission" date="2017-09" db="EMBL/GenBank/DDBJ databases">
        <title>Depth-based differentiation of microbial function through sediment-hosted aquifers and enrichment of novel symbionts in the deep terrestrial subsurface.</title>
        <authorList>
            <person name="Probst A.J."/>
            <person name="Ladd B."/>
            <person name="Jarett J.K."/>
            <person name="Geller-Mcgrath D.E."/>
            <person name="Sieber C.M."/>
            <person name="Emerson J.B."/>
            <person name="Anantharaman K."/>
            <person name="Thomas B.C."/>
            <person name="Malmstrom R."/>
            <person name="Stieglmeier M."/>
            <person name="Klingl A."/>
            <person name="Woyke T."/>
            <person name="Ryan C.M."/>
            <person name="Banfield J.F."/>
        </authorList>
    </citation>
    <scope>NUCLEOTIDE SEQUENCE [LARGE SCALE GENOMIC DNA]</scope>
    <source>
        <strain evidence="2">CG11_big_fil_rev_8_21_14_0_20_39_34</strain>
    </source>
</reference>
<evidence type="ECO:0000313" key="2">
    <source>
        <dbReference type="EMBL" id="PIR03780.1"/>
    </source>
</evidence>
<dbReference type="AlphaFoldDB" id="A0A2H0N4G0"/>
<organism evidence="2 3">
    <name type="scientific">Candidatus Magasanikbacteria bacterium CG11_big_fil_rev_8_21_14_0_20_39_34</name>
    <dbReference type="NCBI Taxonomy" id="1974653"/>
    <lineage>
        <taxon>Bacteria</taxon>
        <taxon>Candidatus Magasanikiibacteriota</taxon>
    </lineage>
</organism>
<comment type="caution">
    <text evidence="2">The sequence shown here is derived from an EMBL/GenBank/DDBJ whole genome shotgun (WGS) entry which is preliminary data.</text>
</comment>